<dbReference type="EMBL" id="JAPHNI010001027">
    <property type="protein sequence ID" value="KAJ8107003.1"/>
    <property type="molecule type" value="Genomic_DNA"/>
</dbReference>
<name>A0ACC2HW15_9PLEO</name>
<protein>
    <submittedName>
        <fullName evidence="1">Uncharacterized protein</fullName>
    </submittedName>
</protein>
<organism evidence="1 2">
    <name type="scientific">Boeremia exigua</name>
    <dbReference type="NCBI Taxonomy" id="749465"/>
    <lineage>
        <taxon>Eukaryota</taxon>
        <taxon>Fungi</taxon>
        <taxon>Dikarya</taxon>
        <taxon>Ascomycota</taxon>
        <taxon>Pezizomycotina</taxon>
        <taxon>Dothideomycetes</taxon>
        <taxon>Pleosporomycetidae</taxon>
        <taxon>Pleosporales</taxon>
        <taxon>Pleosporineae</taxon>
        <taxon>Didymellaceae</taxon>
        <taxon>Boeremia</taxon>
    </lineage>
</organism>
<sequence>MNVPVVVLCLLVADADADAGTAERVCRLLARSHPYLTITFHSYRLVDNLIPFGVLSGAMQATQLCYLSHWISLVTGFLWSLDFIGSFKSRSFAERMARYNVGSCYVIIVGLVAVVGPSSAVLMIPRVNSVGGTRSGFEYANTSADYVYPSRIALAEGPKLDLQRIGENLRYAPIRDSTKLELGNDQGSNDASTYQDRNGTYSDRALRYSISYTAGNPDGPSESDATIATEFSAENLLRSKVLTHIEQNGKGRPLENATIEVTAPHAVVNVKCIARIEPEDLHMHTRLFYRKDDGKTTGELVGLRKWLELASDVKVEPKGIEGTAMILEPLYTPSPEPGSLSTIVMLLHGSQPYPATFAKVIALRLSWLPESDEFMPIVLTPRPISSSNIPYQSTTTEYGFGYGTRSVSIYLALSGHLARLYLDQPLRYTHHTRCLAVESSSSSLLNSSQTQAIHKYCAAPLPASTSRGTGDTYSKTRSGMTRIRPGPTVTIFSTTRTISTVAKLSSQSSLATRGGPLPQGMNREQEQPARLRSSVHGLQIDF</sequence>
<comment type="caution">
    <text evidence="1">The sequence shown here is derived from an EMBL/GenBank/DDBJ whole genome shotgun (WGS) entry which is preliminary data.</text>
</comment>
<evidence type="ECO:0000313" key="1">
    <source>
        <dbReference type="EMBL" id="KAJ8107003.1"/>
    </source>
</evidence>
<keyword evidence="2" id="KW-1185">Reference proteome</keyword>
<dbReference type="Proteomes" id="UP001153331">
    <property type="component" value="Unassembled WGS sequence"/>
</dbReference>
<reference evidence="1" key="1">
    <citation type="submission" date="2022-11" db="EMBL/GenBank/DDBJ databases">
        <title>Genome Sequence of Boeremia exigua.</title>
        <authorList>
            <person name="Buettner E."/>
        </authorList>
    </citation>
    <scope>NUCLEOTIDE SEQUENCE</scope>
    <source>
        <strain evidence="1">CU02</strain>
    </source>
</reference>
<gene>
    <name evidence="1" type="ORF">OPT61_g9164</name>
</gene>
<proteinExistence type="predicted"/>
<accession>A0ACC2HW15</accession>
<evidence type="ECO:0000313" key="2">
    <source>
        <dbReference type="Proteomes" id="UP001153331"/>
    </source>
</evidence>